<dbReference type="Gene3D" id="1.20.58.1380">
    <property type="match status" value="1"/>
</dbReference>
<feature type="domain" description="Nucleoporin Nup133/Nup155-like N-terminal" evidence="11">
    <location>
        <begin position="105"/>
        <end position="542"/>
    </location>
</feature>
<feature type="compositionally biased region" description="Polar residues" evidence="9">
    <location>
        <begin position="1358"/>
        <end position="1368"/>
    </location>
</feature>
<evidence type="ECO:0000256" key="8">
    <source>
        <dbReference type="SAM" id="Coils"/>
    </source>
</evidence>
<dbReference type="GO" id="GO:0000972">
    <property type="term" value="P:transcription-dependent tethering of RNA polymerase II gene DNA at nuclear periphery"/>
    <property type="evidence" value="ECO:0007669"/>
    <property type="project" value="TreeGrafter"/>
</dbReference>
<feature type="region of interest" description="Disordered" evidence="9">
    <location>
        <begin position="1337"/>
        <end position="1368"/>
    </location>
</feature>
<comment type="similarity">
    <text evidence="2">Belongs to the nucleoporin Nup133 family.</text>
</comment>
<dbReference type="Pfam" id="PF03177">
    <property type="entry name" value="Nucleoporin_C"/>
    <property type="match status" value="1"/>
</dbReference>
<evidence type="ECO:0000256" key="5">
    <source>
        <dbReference type="ARBA" id="ARBA00022927"/>
    </source>
</evidence>
<dbReference type="GO" id="GO:0006606">
    <property type="term" value="P:protein import into nucleus"/>
    <property type="evidence" value="ECO:0007669"/>
    <property type="project" value="TreeGrafter"/>
</dbReference>
<dbReference type="Proteomes" id="UP000469558">
    <property type="component" value="Unassembled WGS sequence"/>
</dbReference>
<keyword evidence="5" id="KW-0653">Protein transport</keyword>
<dbReference type="FunFam" id="2.130.10.10:FF:001057">
    <property type="entry name" value="Nuclear pore complex subunit Nup133, putative"/>
    <property type="match status" value="1"/>
</dbReference>
<evidence type="ECO:0000259" key="10">
    <source>
        <dbReference type="Pfam" id="PF03177"/>
    </source>
</evidence>
<feature type="compositionally biased region" description="Basic and acidic residues" evidence="9">
    <location>
        <begin position="22"/>
        <end position="32"/>
    </location>
</feature>
<keyword evidence="7" id="KW-0539">Nucleus</keyword>
<evidence type="ECO:0000313" key="13">
    <source>
        <dbReference type="Proteomes" id="UP000469558"/>
    </source>
</evidence>
<proteinExistence type="inferred from homology"/>
<feature type="coiled-coil region" evidence="8">
    <location>
        <begin position="1292"/>
        <end position="1336"/>
    </location>
</feature>
<evidence type="ECO:0000256" key="6">
    <source>
        <dbReference type="ARBA" id="ARBA00023010"/>
    </source>
</evidence>
<evidence type="ECO:0000256" key="1">
    <source>
        <dbReference type="ARBA" id="ARBA00004259"/>
    </source>
</evidence>
<gene>
    <name evidence="12" type="primary">NUP133</name>
    <name evidence="12" type="ORF">LSUE1_G008792</name>
</gene>
<dbReference type="OrthoDB" id="103454at2759"/>
<dbReference type="GO" id="GO:0016973">
    <property type="term" value="P:poly(A)+ mRNA export from nucleus"/>
    <property type="evidence" value="ECO:0007669"/>
    <property type="project" value="TreeGrafter"/>
</dbReference>
<accession>A0A8T9BWU7</accession>
<dbReference type="Gene3D" id="2.130.10.10">
    <property type="entry name" value="YVTN repeat-like/Quinoprotein amine dehydrogenase"/>
    <property type="match status" value="1"/>
</dbReference>
<feature type="compositionally biased region" description="Polar residues" evidence="9">
    <location>
        <begin position="1"/>
        <end position="15"/>
    </location>
</feature>
<dbReference type="PANTHER" id="PTHR13405:SF11">
    <property type="entry name" value="NUCLEAR PORE COMPLEX PROTEIN NUP133"/>
    <property type="match status" value="1"/>
</dbReference>
<evidence type="ECO:0000256" key="3">
    <source>
        <dbReference type="ARBA" id="ARBA00022448"/>
    </source>
</evidence>
<feature type="domain" description="Nucleoporin Nup133/Nup155-like C-terminal" evidence="10">
    <location>
        <begin position="653"/>
        <end position="1293"/>
    </location>
</feature>
<protein>
    <submittedName>
        <fullName evidence="12">Nucleoporin</fullName>
    </submittedName>
</protein>
<keyword evidence="13" id="KW-1185">Reference proteome</keyword>
<dbReference type="GO" id="GO:0017056">
    <property type="term" value="F:structural constituent of nuclear pore"/>
    <property type="evidence" value="ECO:0007669"/>
    <property type="project" value="InterPro"/>
</dbReference>
<evidence type="ECO:0000313" key="12">
    <source>
        <dbReference type="EMBL" id="TVY67453.1"/>
    </source>
</evidence>
<dbReference type="Gene3D" id="1.25.40.700">
    <property type="match status" value="1"/>
</dbReference>
<keyword evidence="4" id="KW-0509">mRNA transport</keyword>
<keyword evidence="8" id="KW-0175">Coiled coil</keyword>
<dbReference type="PANTHER" id="PTHR13405">
    <property type="entry name" value="NUCLEAR PORE COMPLEX PROTEIN NUP133"/>
    <property type="match status" value="1"/>
</dbReference>
<sequence>MFSPATTNTPAASVRTSRRRQRPIEEDGSIHERKAKRTRSTLHTEVFVRPEDRQPEMAETKAQLAVMKQQTAPEISGPQKDIVVRGKKHRSGERSNKSDGNTVLTENLTYTVSKLLAVPEGLLANTTTGKQHGAIYADSGYALTLTHTHATVWLYHKNTSPPVSYTFDIPHSSQNAYGPLPIGSLVTPPASSPEPGLVVVASGKITYWESISSAATMGLRLQRNGVELSIPGLGSSETVFQILNAENAGFILAFSTGRIAYMNVRDGQGRPSISVIFLKGVSGSSGSGLFGGWRNALSVNSSKDTIAAVRAGRPKESGVRKVVVATTNGKIQSYDVHRGGHANSPSDAGIDGREKIVQAIKQAIPASNALLIENFQLLDFAVTAYEKDDIVDLLLLVSLTEHEKAHYFLVEAKLKGELITSKIRPIKFYTTPVNRDATSNTRLYLPHPELAYIVFDRSVIVISLANPPESPDSQLRMESHLQPPTFEDVVQFRTDMEIGIVGSGMEALYEPSANGMETFKSQSHGPKYPAAVLLVRGVGIVRIAATDIASLKSKHTPQVTAKSKLEQAVFFGAVPQNPISFTLRPEFQFPSEEIGEAALDFSQDILRSKFVHIPSVPARVSDNLSRRSAALRDLAQYLTDAGVKLDRVTRWRLLWDAEKMAAATHLWNGYDRRIASKPKGQKRGLITDIVESIHEDYKTEPVAEEGELDRVRQWFIKDVWNLGLAVPWAYQVIKYTYQDGQKDHDFVVEMLSEANDVLMGILQTAFKFREDNIKFYGLRAEPLENGVLTENYEDLPEFWTSTLLIVEAVRKQIELAGALLKEYWGKPDKPGSPNPEMLNKLRGEHPDLLDVAIRTNNERVRYCLAQAQNDPQFQIEADQLRGAQEELQDYQIVSLARDFLLPNEAIELAEKHEILKTLAIATMLEVNECQSKLTNRQDPVGTRKRFALLQDRVAGFFEKFGRKWATAFYNLQIEADAMANLLNGFKDQQTYLTSFLRDRPEYAKIGWIHEITREKNFDEAAKALLGLGLKREQDVWSKKVELSIGKLARLAKGYALRNRNEVSAAQDQLDLIKIQDTVYDCVLPSMEAAIDENAELQLALEMHRYRGLQSQPTFSNFLEQRMAALINHQAMDALSLVDLLTLMDAPEGHEYFRYQQFYLALQATQYGIADNDERVLVQRVIWRRCMLRDDWSELNNTDMKADEQVSDQVRNTALYQTIRACLKNRLGLIDNKESTVSPRGPEEIAGAYTDELDHRFTGLDASIQDRIMRDYQMEDDQFTIYREKCRLDHWYKTVLEQANEDYKEEIKEETEDGKNMQDARHALEDIEKSITAKEVNKAQGLLQSRPRYKPKGRGNGNAGSFRTSIRQY</sequence>
<evidence type="ECO:0000256" key="4">
    <source>
        <dbReference type="ARBA" id="ARBA00022816"/>
    </source>
</evidence>
<feature type="region of interest" description="Disordered" evidence="9">
    <location>
        <begin position="1"/>
        <end position="42"/>
    </location>
</feature>
<organism evidence="12 13">
    <name type="scientific">Lachnellula suecica</name>
    <dbReference type="NCBI Taxonomy" id="602035"/>
    <lineage>
        <taxon>Eukaryota</taxon>
        <taxon>Fungi</taxon>
        <taxon>Dikarya</taxon>
        <taxon>Ascomycota</taxon>
        <taxon>Pezizomycotina</taxon>
        <taxon>Leotiomycetes</taxon>
        <taxon>Helotiales</taxon>
        <taxon>Lachnaceae</taxon>
        <taxon>Lachnellula</taxon>
    </lineage>
</organism>
<evidence type="ECO:0000256" key="7">
    <source>
        <dbReference type="ARBA" id="ARBA00023242"/>
    </source>
</evidence>
<dbReference type="Pfam" id="PF08801">
    <property type="entry name" value="Nucleoporin_N"/>
    <property type="match status" value="1"/>
</dbReference>
<dbReference type="InterPro" id="IPR007187">
    <property type="entry name" value="Nucleoporin_Nup133/Nup155_C"/>
</dbReference>
<dbReference type="InterPro" id="IPR037624">
    <property type="entry name" value="Nup133-like"/>
</dbReference>
<dbReference type="GO" id="GO:0031080">
    <property type="term" value="C:nuclear pore outer ring"/>
    <property type="evidence" value="ECO:0007669"/>
    <property type="project" value="TreeGrafter"/>
</dbReference>
<dbReference type="SUPFAM" id="SSF117289">
    <property type="entry name" value="Nucleoporin domain"/>
    <property type="match status" value="1"/>
</dbReference>
<comment type="subcellular location">
    <subcellularLocation>
        <location evidence="1">Nucleus envelope</location>
    </subcellularLocation>
</comment>
<reference evidence="12 13" key="1">
    <citation type="submission" date="2018-05" db="EMBL/GenBank/DDBJ databases">
        <title>Genome sequencing and assembly of the regulated plant pathogen Lachnellula willkommii and related sister species for the development of diagnostic species identification markers.</title>
        <authorList>
            <person name="Giroux E."/>
            <person name="Bilodeau G."/>
        </authorList>
    </citation>
    <scope>NUCLEOTIDE SEQUENCE [LARGE SCALE GENOMIC DNA]</scope>
    <source>
        <strain evidence="12 13">CBS 268.59</strain>
    </source>
</reference>
<keyword evidence="6" id="KW-0811">Translocation</keyword>
<keyword evidence="3" id="KW-0813">Transport</keyword>
<dbReference type="EMBL" id="QGMK01001557">
    <property type="protein sequence ID" value="TVY67453.1"/>
    <property type="molecule type" value="Genomic_DNA"/>
</dbReference>
<name>A0A8T9BWU7_9HELO</name>
<dbReference type="InterPro" id="IPR014908">
    <property type="entry name" value="Nucleoporin_Nup133/Nup155_N"/>
</dbReference>
<evidence type="ECO:0000256" key="2">
    <source>
        <dbReference type="ARBA" id="ARBA00005569"/>
    </source>
</evidence>
<comment type="caution">
    <text evidence="12">The sequence shown here is derived from an EMBL/GenBank/DDBJ whole genome shotgun (WGS) entry which is preliminary data.</text>
</comment>
<evidence type="ECO:0000256" key="9">
    <source>
        <dbReference type="SAM" id="MobiDB-lite"/>
    </source>
</evidence>
<dbReference type="InterPro" id="IPR015943">
    <property type="entry name" value="WD40/YVTN_repeat-like_dom_sf"/>
</dbReference>
<evidence type="ECO:0000259" key="11">
    <source>
        <dbReference type="Pfam" id="PF08801"/>
    </source>
</evidence>